<dbReference type="InterPro" id="IPR002781">
    <property type="entry name" value="TM_pro_TauE-like"/>
</dbReference>
<comment type="similarity">
    <text evidence="2 8">Belongs to the 4-toluene sulfonate uptake permease (TSUP) (TC 2.A.102) family.</text>
</comment>
<evidence type="ECO:0000256" key="6">
    <source>
        <dbReference type="ARBA" id="ARBA00022989"/>
    </source>
</evidence>
<dbReference type="Pfam" id="PF01925">
    <property type="entry name" value="TauE"/>
    <property type="match status" value="1"/>
</dbReference>
<protein>
    <recommendedName>
        <fullName evidence="8">Probable membrane transporter protein</fullName>
    </recommendedName>
</protein>
<dbReference type="InterPro" id="IPR052017">
    <property type="entry name" value="TSUP"/>
</dbReference>
<feature type="transmembrane region" description="Helical" evidence="8">
    <location>
        <begin position="103"/>
        <end position="123"/>
    </location>
</feature>
<evidence type="ECO:0000256" key="8">
    <source>
        <dbReference type="RuleBase" id="RU363041"/>
    </source>
</evidence>
<name>A0A6B1DU33_9CHLR</name>
<comment type="subcellular location">
    <subcellularLocation>
        <location evidence="1 8">Cell membrane</location>
        <topology evidence="1 8">Multi-pass membrane protein</topology>
    </subcellularLocation>
</comment>
<evidence type="ECO:0000313" key="9">
    <source>
        <dbReference type="EMBL" id="MYD90748.1"/>
    </source>
</evidence>
<dbReference type="PANTHER" id="PTHR30269:SF0">
    <property type="entry name" value="MEMBRANE TRANSPORTER PROTEIN YFCA-RELATED"/>
    <property type="match status" value="1"/>
</dbReference>
<organism evidence="9">
    <name type="scientific">Caldilineaceae bacterium SB0662_bin_9</name>
    <dbReference type="NCBI Taxonomy" id="2605258"/>
    <lineage>
        <taxon>Bacteria</taxon>
        <taxon>Bacillati</taxon>
        <taxon>Chloroflexota</taxon>
        <taxon>Caldilineae</taxon>
        <taxon>Caldilineales</taxon>
        <taxon>Caldilineaceae</taxon>
    </lineage>
</organism>
<evidence type="ECO:0000256" key="7">
    <source>
        <dbReference type="ARBA" id="ARBA00023136"/>
    </source>
</evidence>
<feature type="transmembrane region" description="Helical" evidence="8">
    <location>
        <begin position="144"/>
        <end position="170"/>
    </location>
</feature>
<comment type="caution">
    <text evidence="9">The sequence shown here is derived from an EMBL/GenBank/DDBJ whole genome shotgun (WGS) entry which is preliminary data.</text>
</comment>
<dbReference type="PANTHER" id="PTHR30269">
    <property type="entry name" value="TRANSMEMBRANE PROTEIN YFCA"/>
    <property type="match status" value="1"/>
</dbReference>
<evidence type="ECO:0000256" key="4">
    <source>
        <dbReference type="ARBA" id="ARBA00022475"/>
    </source>
</evidence>
<gene>
    <name evidence="9" type="ORF">F4Y08_10505</name>
</gene>
<feature type="transmembrane region" description="Helical" evidence="8">
    <location>
        <begin position="79"/>
        <end position="97"/>
    </location>
</feature>
<dbReference type="EMBL" id="VXPY01000076">
    <property type="protein sequence ID" value="MYD90748.1"/>
    <property type="molecule type" value="Genomic_DNA"/>
</dbReference>
<dbReference type="AlphaFoldDB" id="A0A6B1DU33"/>
<evidence type="ECO:0000256" key="2">
    <source>
        <dbReference type="ARBA" id="ARBA00009142"/>
    </source>
</evidence>
<keyword evidence="7 8" id="KW-0472">Membrane</keyword>
<keyword evidence="5 8" id="KW-0812">Transmembrane</keyword>
<feature type="transmembrane region" description="Helical" evidence="8">
    <location>
        <begin position="207"/>
        <end position="226"/>
    </location>
</feature>
<proteinExistence type="inferred from homology"/>
<sequence length="266" mass="28459">MEDLSLLKAGLAIVAGILAGIINTLAGSGSTITLPMLVFLGVPAHEANATNRIGVTFQNTAAVITLRSRKALDMDGRDWWLTGAMVVGSVGGAAIAAELSEQVTNWVIVVVLAVVLITILWKPEKWLREQSEPVTGVRPSLPQLFLFALIGVYGGFIQAGVGLFILSGMVLVAGSTMVKGNILKLVAVLVFTLAAMAVFMAQGVRMWWYLGLVLAVGQSIGAWLAARFMTGSDMAKVWMRWLLIVVICYSIVRFSGVQDWLLQALG</sequence>
<evidence type="ECO:0000256" key="5">
    <source>
        <dbReference type="ARBA" id="ARBA00022692"/>
    </source>
</evidence>
<feature type="transmembrane region" description="Helical" evidence="8">
    <location>
        <begin position="6"/>
        <end position="26"/>
    </location>
</feature>
<reference evidence="9" key="1">
    <citation type="submission" date="2019-09" db="EMBL/GenBank/DDBJ databases">
        <title>Characterisation of the sponge microbiome using genome-centric metagenomics.</title>
        <authorList>
            <person name="Engelberts J.P."/>
            <person name="Robbins S.J."/>
            <person name="De Goeij J.M."/>
            <person name="Aranda M."/>
            <person name="Bell S.C."/>
            <person name="Webster N.S."/>
        </authorList>
    </citation>
    <scope>NUCLEOTIDE SEQUENCE</scope>
    <source>
        <strain evidence="9">SB0662_bin_9</strain>
    </source>
</reference>
<accession>A0A6B1DU33</accession>
<evidence type="ECO:0000256" key="3">
    <source>
        <dbReference type="ARBA" id="ARBA00022448"/>
    </source>
</evidence>
<dbReference type="GO" id="GO:0005886">
    <property type="term" value="C:plasma membrane"/>
    <property type="evidence" value="ECO:0007669"/>
    <property type="project" value="UniProtKB-SubCell"/>
</dbReference>
<keyword evidence="6 8" id="KW-1133">Transmembrane helix</keyword>
<evidence type="ECO:0000256" key="1">
    <source>
        <dbReference type="ARBA" id="ARBA00004651"/>
    </source>
</evidence>
<feature type="transmembrane region" description="Helical" evidence="8">
    <location>
        <begin position="182"/>
        <end position="200"/>
    </location>
</feature>
<feature type="transmembrane region" description="Helical" evidence="8">
    <location>
        <begin position="238"/>
        <end position="256"/>
    </location>
</feature>
<keyword evidence="4 8" id="KW-1003">Cell membrane</keyword>
<keyword evidence="3" id="KW-0813">Transport</keyword>